<keyword evidence="2 9" id="KW-1005">Bacterial flagellum biogenesis</keyword>
<organism evidence="10 11">
    <name type="scientific">Halomonas marinisediminis</name>
    <dbReference type="NCBI Taxonomy" id="2546095"/>
    <lineage>
        <taxon>Bacteria</taxon>
        <taxon>Pseudomonadati</taxon>
        <taxon>Pseudomonadota</taxon>
        <taxon>Gammaproteobacteria</taxon>
        <taxon>Oceanospirillales</taxon>
        <taxon>Halomonadaceae</taxon>
        <taxon>Halomonas</taxon>
    </lineage>
</organism>
<keyword evidence="4 9" id="KW-0238">DNA-binding</keyword>
<keyword evidence="10" id="KW-0969">Cilium</keyword>
<comment type="similarity">
    <text evidence="9">Belongs to the FlhD family.</text>
</comment>
<sequence>MLADDLLTELRDINLSYLLFAQRLLHADPELARFRLKLDEEMASLIASLNSRQIHELASTNQLLFRFNVEDSEALKQLVDNPRNQGLGSLHTSLLLSGVGTKKNDD</sequence>
<accession>A0ABY2DAE9</accession>
<keyword evidence="5" id="KW-1015">Disulfide bond</keyword>
<evidence type="ECO:0000256" key="7">
    <source>
        <dbReference type="ARBA" id="ARBA00023163"/>
    </source>
</evidence>
<dbReference type="RefSeq" id="WP_132043841.1">
    <property type="nucleotide sequence ID" value="NZ_SLTR01000014.1"/>
</dbReference>
<keyword evidence="7 9" id="KW-0804">Transcription</keyword>
<dbReference type="InterPro" id="IPR036194">
    <property type="entry name" value="FlhD_sf"/>
</dbReference>
<evidence type="ECO:0000256" key="1">
    <source>
        <dbReference type="ARBA" id="ARBA00022490"/>
    </source>
</evidence>
<comment type="domain">
    <text evidence="9">The C-terminal region contains a putative helix-turn-helix (HTH) motif, suggesting that this region may bind DNA.</text>
</comment>
<evidence type="ECO:0000256" key="2">
    <source>
        <dbReference type="ARBA" id="ARBA00022795"/>
    </source>
</evidence>
<proteinExistence type="inferred from homology"/>
<reference evidence="10 11" key="1">
    <citation type="submission" date="2019-03" db="EMBL/GenBank/DDBJ databases">
        <title>Halomonas marinisediminis sp. nov., a moderately halophilic bacterium isolated from the Bohai Gulf.</title>
        <authorList>
            <person name="Ji X."/>
        </authorList>
    </citation>
    <scope>NUCLEOTIDE SEQUENCE [LARGE SCALE GENOMIC DNA]</scope>
    <source>
        <strain evidence="10 11">204</strain>
    </source>
</reference>
<comment type="subunit">
    <text evidence="9">Homodimer; disulfide-linked. Forms a heterohexamer composed of two FlhC and four FlhD subunits. Each FlhC binds a FlhD dimer, forming a heterotrimer, and a hexamer assembles by dimerization of two heterotrimers.</text>
</comment>
<evidence type="ECO:0000256" key="9">
    <source>
        <dbReference type="HAMAP-Rule" id="MF_00725"/>
    </source>
</evidence>
<evidence type="ECO:0000256" key="8">
    <source>
        <dbReference type="ARBA" id="ARBA00025431"/>
    </source>
</evidence>
<dbReference type="NCBIfam" id="NF002783">
    <property type="entry name" value="PRK02909.1-1"/>
    <property type="match status" value="1"/>
</dbReference>
<evidence type="ECO:0000313" key="11">
    <source>
        <dbReference type="Proteomes" id="UP000294823"/>
    </source>
</evidence>
<dbReference type="Proteomes" id="UP000294823">
    <property type="component" value="Unassembled WGS sequence"/>
</dbReference>
<evidence type="ECO:0000256" key="3">
    <source>
        <dbReference type="ARBA" id="ARBA00023015"/>
    </source>
</evidence>
<comment type="subcellular location">
    <subcellularLocation>
        <location evidence="9">Cytoplasm</location>
    </subcellularLocation>
</comment>
<dbReference type="Gene3D" id="1.10.4000.10">
    <property type="entry name" value="Flagellar transcriptional activator FlhD"/>
    <property type="match status" value="1"/>
</dbReference>
<gene>
    <name evidence="9" type="primary">flhD</name>
    <name evidence="10" type="ORF">E0702_11155</name>
</gene>
<dbReference type="SUPFAM" id="SSF63592">
    <property type="entry name" value="Flagellar transcriptional activator FlhD"/>
    <property type="match status" value="1"/>
</dbReference>
<evidence type="ECO:0000313" key="10">
    <source>
        <dbReference type="EMBL" id="TDB01960.1"/>
    </source>
</evidence>
<comment type="caution">
    <text evidence="10">The sequence shown here is derived from an EMBL/GenBank/DDBJ whole genome shotgun (WGS) entry which is preliminary data.</text>
</comment>
<evidence type="ECO:0000256" key="6">
    <source>
        <dbReference type="ARBA" id="ARBA00023159"/>
    </source>
</evidence>
<dbReference type="Pfam" id="PF05247">
    <property type="entry name" value="FlhD"/>
    <property type="match status" value="1"/>
</dbReference>
<evidence type="ECO:0000256" key="4">
    <source>
        <dbReference type="ARBA" id="ARBA00023125"/>
    </source>
</evidence>
<keyword evidence="6 9" id="KW-0010">Activator</keyword>
<dbReference type="EMBL" id="SLTR01000014">
    <property type="protein sequence ID" value="TDB01960.1"/>
    <property type="molecule type" value="Genomic_DNA"/>
</dbReference>
<keyword evidence="1 9" id="KW-0963">Cytoplasm</keyword>
<evidence type="ECO:0000256" key="5">
    <source>
        <dbReference type="ARBA" id="ARBA00023157"/>
    </source>
</evidence>
<dbReference type="InterPro" id="IPR023559">
    <property type="entry name" value="Flagellar_FlhD"/>
</dbReference>
<keyword evidence="11" id="KW-1185">Reference proteome</keyword>
<comment type="function">
    <text evidence="8 9">Functions in complex with FlhC as a master transcriptional regulator that regulates transcription of several flagellar and non-flagellar operons by binding to their promoter region. Activates expression of class 2 flagellar genes, including fliA, which is a flagellum-specific sigma factor that turns on the class 3 genes. Also regulates genes whose products function in a variety of physiological pathways.</text>
</comment>
<keyword evidence="3 9" id="KW-0805">Transcription regulation</keyword>
<keyword evidence="10" id="KW-0282">Flagellum</keyword>
<keyword evidence="10" id="KW-0966">Cell projection</keyword>
<comment type="caution">
    <text evidence="9">Lacks conserved residue(s) required for the propagation of feature annotation.</text>
</comment>
<name>A0ABY2DAE9_9GAMM</name>
<protein>
    <recommendedName>
        <fullName evidence="9">Flagellar transcriptional regulator FlhD</fullName>
    </recommendedName>
</protein>
<dbReference type="HAMAP" id="MF_00725">
    <property type="entry name" value="FlhD"/>
    <property type="match status" value="1"/>
</dbReference>